<dbReference type="InterPro" id="IPR000043">
    <property type="entry name" value="Adenosylhomocysteinase-like"/>
</dbReference>
<evidence type="ECO:0000256" key="4">
    <source>
        <dbReference type="ARBA" id="ARBA00022091"/>
    </source>
</evidence>
<comment type="function">
    <text evidence="1">Adenosylhomocysteine is a competitive inhibitor of S-adenosyl-L-methionine-dependent methyl transferase reactions; therefore adenosylhomocysteinase may play a key role in the control of methylations via regulation of the intracellular concentration of adenosylhomocysteine.</text>
</comment>
<comment type="catalytic activity">
    <reaction evidence="7">
        <text>S-adenosyl-L-homocysteine + H2O = L-homocysteine + adenosine</text>
        <dbReference type="Rhea" id="RHEA:21708"/>
        <dbReference type="ChEBI" id="CHEBI:15377"/>
        <dbReference type="ChEBI" id="CHEBI:16335"/>
        <dbReference type="ChEBI" id="CHEBI:57856"/>
        <dbReference type="ChEBI" id="CHEBI:58199"/>
        <dbReference type="EC" id="3.13.2.1"/>
    </reaction>
</comment>
<dbReference type="PANTHER" id="PTHR23420:SF0">
    <property type="entry name" value="ADENOSYLHOMOCYSTEINASE"/>
    <property type="match status" value="1"/>
</dbReference>
<protein>
    <recommendedName>
        <fullName evidence="4">Adenosylhomocysteinase</fullName>
        <ecNumber evidence="6">3.13.2.1</ecNumber>
    </recommendedName>
    <alternativeName>
        <fullName evidence="5">S-adenosyl-L-homocysteine hydrolase</fullName>
    </alternativeName>
</protein>
<evidence type="ECO:0000313" key="9">
    <source>
        <dbReference type="EMBL" id="KAJ0200553.1"/>
    </source>
</evidence>
<dbReference type="Gene3D" id="3.40.50.720">
    <property type="entry name" value="NAD(P)-binding Rossmann-like Domain"/>
    <property type="match status" value="1"/>
</dbReference>
<feature type="domain" description="S-adenosyl-L-homocysteine hydrolase NAD binding" evidence="8">
    <location>
        <begin position="1"/>
        <end position="81"/>
    </location>
</feature>
<gene>
    <name evidence="9" type="ORF">LSAT_V11C600314140</name>
</gene>
<reference evidence="9 10" key="1">
    <citation type="journal article" date="2017" name="Nat. Commun.">
        <title>Genome assembly with in vitro proximity ligation data and whole-genome triplication in lettuce.</title>
        <authorList>
            <person name="Reyes-Chin-Wo S."/>
            <person name="Wang Z."/>
            <person name="Yang X."/>
            <person name="Kozik A."/>
            <person name="Arikit S."/>
            <person name="Song C."/>
            <person name="Xia L."/>
            <person name="Froenicke L."/>
            <person name="Lavelle D.O."/>
            <person name="Truco M.J."/>
            <person name="Xia R."/>
            <person name="Zhu S."/>
            <person name="Xu C."/>
            <person name="Xu H."/>
            <person name="Xu X."/>
            <person name="Cox K."/>
            <person name="Korf I."/>
            <person name="Meyers B.C."/>
            <person name="Michelmore R.W."/>
        </authorList>
    </citation>
    <scope>NUCLEOTIDE SEQUENCE [LARGE SCALE GENOMIC DNA]</scope>
    <source>
        <strain evidence="10">cv. Salinas</strain>
        <tissue evidence="9">Seedlings</tissue>
    </source>
</reference>
<evidence type="ECO:0000259" key="8">
    <source>
        <dbReference type="SMART" id="SM00997"/>
    </source>
</evidence>
<proteinExistence type="inferred from homology"/>
<evidence type="ECO:0000256" key="7">
    <source>
        <dbReference type="ARBA" id="ARBA00048858"/>
    </source>
</evidence>
<dbReference type="PANTHER" id="PTHR23420">
    <property type="entry name" value="ADENOSYLHOMOCYSTEINASE"/>
    <property type="match status" value="1"/>
</dbReference>
<comment type="similarity">
    <text evidence="3">Belongs to the adenosylhomocysteinase family.</text>
</comment>
<dbReference type="SMART" id="SM00997">
    <property type="entry name" value="AdoHcyase_NAD"/>
    <property type="match status" value="1"/>
</dbReference>
<dbReference type="InterPro" id="IPR015878">
    <property type="entry name" value="Ado_hCys_hydrolase_NAD-bd"/>
</dbReference>
<dbReference type="EMBL" id="NBSK02000006">
    <property type="protein sequence ID" value="KAJ0200553.1"/>
    <property type="molecule type" value="Genomic_DNA"/>
</dbReference>
<evidence type="ECO:0000256" key="3">
    <source>
        <dbReference type="ARBA" id="ARBA00007122"/>
    </source>
</evidence>
<evidence type="ECO:0000256" key="5">
    <source>
        <dbReference type="ARBA" id="ARBA00033091"/>
    </source>
</evidence>
<comment type="caution">
    <text evidence="9">The sequence shown here is derived from an EMBL/GenBank/DDBJ whole genome shotgun (WGS) entry which is preliminary data.</text>
</comment>
<organism evidence="9 10">
    <name type="scientific">Lactuca sativa</name>
    <name type="common">Garden lettuce</name>
    <dbReference type="NCBI Taxonomy" id="4236"/>
    <lineage>
        <taxon>Eukaryota</taxon>
        <taxon>Viridiplantae</taxon>
        <taxon>Streptophyta</taxon>
        <taxon>Embryophyta</taxon>
        <taxon>Tracheophyta</taxon>
        <taxon>Spermatophyta</taxon>
        <taxon>Magnoliopsida</taxon>
        <taxon>eudicotyledons</taxon>
        <taxon>Gunneridae</taxon>
        <taxon>Pentapetalae</taxon>
        <taxon>asterids</taxon>
        <taxon>campanulids</taxon>
        <taxon>Asterales</taxon>
        <taxon>Asteraceae</taxon>
        <taxon>Cichorioideae</taxon>
        <taxon>Cichorieae</taxon>
        <taxon>Lactucinae</taxon>
        <taxon>Lactuca</taxon>
    </lineage>
</organism>
<dbReference type="Proteomes" id="UP000235145">
    <property type="component" value="Unassembled WGS sequence"/>
</dbReference>
<dbReference type="AlphaFoldDB" id="A0A9R1V944"/>
<sequence>MRKGCVAAMKHSGARVIVTKIGPICALQALMESLQVLTLEEVLTKADIFVATTVNNYIIMVDHMKKMKNITIACNIGCRRT</sequence>
<accession>A0A9R1V944</accession>
<dbReference type="EC" id="3.13.2.1" evidence="6"/>
<dbReference type="GO" id="GO:0004013">
    <property type="term" value="F:adenosylhomocysteinase activity"/>
    <property type="evidence" value="ECO:0007669"/>
    <property type="project" value="UniProtKB-EC"/>
</dbReference>
<keyword evidence="10" id="KW-1185">Reference proteome</keyword>
<evidence type="ECO:0000256" key="1">
    <source>
        <dbReference type="ARBA" id="ARBA00002639"/>
    </source>
</evidence>
<evidence type="ECO:0000256" key="2">
    <source>
        <dbReference type="ARBA" id="ARBA00005195"/>
    </source>
</evidence>
<evidence type="ECO:0000313" key="10">
    <source>
        <dbReference type="Proteomes" id="UP000235145"/>
    </source>
</evidence>
<dbReference type="InterPro" id="IPR036291">
    <property type="entry name" value="NAD(P)-bd_dom_sf"/>
</dbReference>
<dbReference type="Pfam" id="PF00670">
    <property type="entry name" value="AdoHcyase_NAD"/>
    <property type="match status" value="1"/>
</dbReference>
<comment type="pathway">
    <text evidence="2">Amino-acid biosynthesis; L-homocysteine biosynthesis; L-homocysteine from S-adenosyl-L-homocysteine: step 1/1.</text>
</comment>
<evidence type="ECO:0000256" key="6">
    <source>
        <dbReference type="ARBA" id="ARBA00034527"/>
    </source>
</evidence>
<name>A0A9R1V944_LACSA</name>
<dbReference type="SUPFAM" id="SSF51735">
    <property type="entry name" value="NAD(P)-binding Rossmann-fold domains"/>
    <property type="match status" value="1"/>
</dbReference>